<gene>
    <name evidence="2" type="primary">430</name>
    <name evidence="2" type="ORF">PBI_121Q_430</name>
</gene>
<evidence type="ECO:0000256" key="1">
    <source>
        <dbReference type="SAM" id="Phobius"/>
    </source>
</evidence>
<evidence type="ECO:0000313" key="3">
    <source>
        <dbReference type="Proteomes" id="UP000029889"/>
    </source>
</evidence>
<dbReference type="GeneID" id="22111470"/>
<dbReference type="Proteomes" id="UP000029889">
    <property type="component" value="Segment"/>
</dbReference>
<accession>A0A097EY41</accession>
<organism evidence="2 3">
    <name type="scientific">Escherichia phage 121Q</name>
    <dbReference type="NCBI Taxonomy" id="1555202"/>
    <lineage>
        <taxon>Viruses</taxon>
        <taxon>Duplodnaviria</taxon>
        <taxon>Heunggongvirae</taxon>
        <taxon>Uroviricota</taxon>
        <taxon>Caudoviricetes</taxon>
        <taxon>Asteriusvirus</taxon>
        <taxon>Asteriusvirus av121Q</taxon>
    </lineage>
</organism>
<reference evidence="2 3" key="1">
    <citation type="submission" date="2014-09" db="EMBL/GenBank/DDBJ databases">
        <authorList>
            <person name="Lapin J.S."/>
            <person name="Pope W.H."/>
            <person name="Hua J."/>
            <person name="Ford M.E."/>
            <person name="Conway J.F."/>
            <person name="Hatfull G.F."/>
            <person name="Hendrix R.W."/>
        </authorList>
    </citation>
    <scope>NUCLEOTIDE SEQUENCE [LARGE SCALE GENOMIC DNA]</scope>
</reference>
<protein>
    <submittedName>
        <fullName evidence="2">Uncharacterized protein</fullName>
    </submittedName>
</protein>
<keyword evidence="3" id="KW-1185">Reference proteome</keyword>
<dbReference type="KEGG" id="vg:22111470"/>
<keyword evidence="1" id="KW-0812">Transmembrane</keyword>
<keyword evidence="1" id="KW-0472">Membrane</keyword>
<proteinExistence type="predicted"/>
<dbReference type="RefSeq" id="YP_009102017.1">
    <property type="nucleotide sequence ID" value="NC_025447.1"/>
</dbReference>
<dbReference type="EMBL" id="KM507819">
    <property type="protein sequence ID" value="AIT14320.1"/>
    <property type="molecule type" value="Genomic_DNA"/>
</dbReference>
<name>A0A097EY41_9CAUD</name>
<feature type="transmembrane region" description="Helical" evidence="1">
    <location>
        <begin position="30"/>
        <end position="51"/>
    </location>
</feature>
<keyword evidence="1" id="KW-1133">Transmembrane helix</keyword>
<sequence length="58" mass="6627">MRTVFFIWSLFSLAVLTVCGICFLSSINTWYINLLFPFVGVGLGFTLHSVCKDYNENK</sequence>
<evidence type="ECO:0000313" key="2">
    <source>
        <dbReference type="EMBL" id="AIT14320.1"/>
    </source>
</evidence>